<proteinExistence type="predicted"/>
<dbReference type="Pfam" id="PF14198">
    <property type="entry name" value="TnpV"/>
    <property type="match status" value="1"/>
</dbReference>
<reference evidence="1 2" key="1">
    <citation type="submission" date="2020-08" db="EMBL/GenBank/DDBJ databases">
        <title>Genome public.</title>
        <authorList>
            <person name="Liu C."/>
            <person name="Sun Q."/>
        </authorList>
    </citation>
    <scope>NUCLEOTIDE SEQUENCE [LARGE SCALE GENOMIC DNA]</scope>
    <source>
        <strain evidence="1 2">M2</strain>
    </source>
</reference>
<keyword evidence="2" id="KW-1185">Reference proteome</keyword>
<name>A0ABR7GQ52_9FIRM</name>
<sequence>MKKYTFDAKNGLWYEQCGEYRLPCLTVPNSKMIGRWGQHHRRYLRQHKYGTYTALLLTGRLDDYLANIDWQAEEIFARLVEQLAETDGINEELKADNQMEWVRRMNAIFEQAREIVCTELKDAAGISFNVLEKMGKNEFVSMESLHKICLTLKCDVGDIMEFVDEGVSKQS</sequence>
<evidence type="ECO:0000313" key="1">
    <source>
        <dbReference type="EMBL" id="MBC5696428.1"/>
    </source>
</evidence>
<dbReference type="EMBL" id="JACOPK010000010">
    <property type="protein sequence ID" value="MBC5696428.1"/>
    <property type="molecule type" value="Genomic_DNA"/>
</dbReference>
<evidence type="ECO:0000313" key="2">
    <source>
        <dbReference type="Proteomes" id="UP000641741"/>
    </source>
</evidence>
<dbReference type="Proteomes" id="UP000641741">
    <property type="component" value="Unassembled WGS sequence"/>
</dbReference>
<gene>
    <name evidence="1" type="ORF">H8S02_10805</name>
</gene>
<comment type="caution">
    <text evidence="1">The sequence shown here is derived from an EMBL/GenBank/DDBJ whole genome shotgun (WGS) entry which is preliminary data.</text>
</comment>
<accession>A0ABR7GQ52</accession>
<protein>
    <submittedName>
        <fullName evidence="1">TnpV protein</fullName>
    </submittedName>
</protein>
<organism evidence="1 2">
    <name type="scientific">Agathobaculum hominis</name>
    <dbReference type="NCBI Taxonomy" id="2763014"/>
    <lineage>
        <taxon>Bacteria</taxon>
        <taxon>Bacillati</taxon>
        <taxon>Bacillota</taxon>
        <taxon>Clostridia</taxon>
        <taxon>Eubacteriales</taxon>
        <taxon>Butyricicoccaceae</taxon>
        <taxon>Agathobaculum</taxon>
    </lineage>
</organism>
<dbReference type="InterPro" id="IPR026989">
    <property type="entry name" value="TnpV"/>
</dbReference>